<dbReference type="Pfam" id="PF01070">
    <property type="entry name" value="FMN_dh"/>
    <property type="match status" value="1"/>
</dbReference>
<comment type="caution">
    <text evidence="9">The sequence shown here is derived from an EMBL/GenBank/DDBJ whole genome shotgun (WGS) entry which is preliminary data.</text>
</comment>
<evidence type="ECO:0000256" key="2">
    <source>
        <dbReference type="ARBA" id="ARBA00022630"/>
    </source>
</evidence>
<proteinExistence type="inferred from homology"/>
<dbReference type="EMBL" id="BMXA01000001">
    <property type="protein sequence ID" value="GHA00329.1"/>
    <property type="molecule type" value="Genomic_DNA"/>
</dbReference>
<dbReference type="GO" id="GO:0010181">
    <property type="term" value="F:FMN binding"/>
    <property type="evidence" value="ECO:0007669"/>
    <property type="project" value="InterPro"/>
</dbReference>
<dbReference type="InterPro" id="IPR000262">
    <property type="entry name" value="FMN-dep_DH"/>
</dbReference>
<evidence type="ECO:0000256" key="5">
    <source>
        <dbReference type="ARBA" id="ARBA00024042"/>
    </source>
</evidence>
<evidence type="ECO:0000256" key="4">
    <source>
        <dbReference type="ARBA" id="ARBA00023002"/>
    </source>
</evidence>
<feature type="binding site" evidence="7">
    <location>
        <begin position="296"/>
        <end position="300"/>
    </location>
    <ligand>
        <name>FMN</name>
        <dbReference type="ChEBI" id="CHEBI:58210"/>
    </ligand>
</feature>
<feature type="binding site" evidence="7">
    <location>
        <position position="241"/>
    </location>
    <ligand>
        <name>FMN</name>
        <dbReference type="ChEBI" id="CHEBI:58210"/>
    </ligand>
</feature>
<feature type="binding site" evidence="7">
    <location>
        <position position="268"/>
    </location>
    <ligand>
        <name>glyoxylate</name>
        <dbReference type="ChEBI" id="CHEBI:36655"/>
    </ligand>
</feature>
<reference evidence="9" key="1">
    <citation type="journal article" date="2014" name="Int. J. Syst. Evol. Microbiol.">
        <title>Complete genome sequence of Corynebacterium casei LMG S-19264T (=DSM 44701T), isolated from a smear-ripened cheese.</title>
        <authorList>
            <consortium name="US DOE Joint Genome Institute (JGI-PGF)"/>
            <person name="Walter F."/>
            <person name="Albersmeier A."/>
            <person name="Kalinowski J."/>
            <person name="Ruckert C."/>
        </authorList>
    </citation>
    <scope>NUCLEOTIDE SEQUENCE</scope>
    <source>
        <strain evidence="9">KCTC 12711</strain>
    </source>
</reference>
<dbReference type="FunFam" id="3.20.20.70:FF:000029">
    <property type="entry name" value="L-lactate dehydrogenase"/>
    <property type="match status" value="1"/>
</dbReference>
<dbReference type="PIRSF" id="PIRSF000138">
    <property type="entry name" value="Al-hdrx_acd_dh"/>
    <property type="match status" value="1"/>
</dbReference>
<dbReference type="SUPFAM" id="SSF51395">
    <property type="entry name" value="FMN-linked oxidoreductases"/>
    <property type="match status" value="1"/>
</dbReference>
<dbReference type="CDD" id="cd02809">
    <property type="entry name" value="alpha_hydroxyacid_oxid_FMN"/>
    <property type="match status" value="1"/>
</dbReference>
<feature type="binding site" evidence="7">
    <location>
        <position position="179"/>
    </location>
    <ligand>
        <name>glyoxylate</name>
        <dbReference type="ChEBI" id="CHEBI:36655"/>
    </ligand>
</feature>
<keyword evidence="3 7" id="KW-0288">FMN</keyword>
<feature type="active site" description="Proton acceptor" evidence="6">
    <location>
        <position position="265"/>
    </location>
</feature>
<feature type="binding site" evidence="7">
    <location>
        <position position="142"/>
    </location>
    <ligand>
        <name>FMN</name>
        <dbReference type="ChEBI" id="CHEBI:58210"/>
    </ligand>
</feature>
<dbReference type="InterPro" id="IPR012133">
    <property type="entry name" value="Alpha-hydoxy_acid_DH_FMN"/>
</dbReference>
<feature type="binding site" evidence="7">
    <location>
        <position position="170"/>
    </location>
    <ligand>
        <name>FMN</name>
        <dbReference type="ChEBI" id="CHEBI:58210"/>
    </ligand>
</feature>
<dbReference type="Gene3D" id="3.20.20.70">
    <property type="entry name" value="Aldolase class I"/>
    <property type="match status" value="1"/>
</dbReference>
<protein>
    <submittedName>
        <fullName evidence="9">Alpha-hydroxy-acid oxidizing enzyme</fullName>
    </submittedName>
</protein>
<feature type="domain" description="FMN hydroxy acid dehydrogenase" evidence="8">
    <location>
        <begin position="13"/>
        <end position="368"/>
    </location>
</feature>
<comment type="similarity">
    <text evidence="5">Belongs to the FMN-dependent alpha-hydroxy acid dehydrogenase family.</text>
</comment>
<comment type="cofactor">
    <cofactor evidence="1">
        <name>FMN</name>
        <dbReference type="ChEBI" id="CHEBI:58210"/>
    </cofactor>
</comment>
<evidence type="ECO:0000256" key="1">
    <source>
        <dbReference type="ARBA" id="ARBA00001917"/>
    </source>
</evidence>
<dbReference type="GO" id="GO:0016614">
    <property type="term" value="F:oxidoreductase activity, acting on CH-OH group of donors"/>
    <property type="evidence" value="ECO:0007669"/>
    <property type="project" value="UniProtKB-ARBA"/>
</dbReference>
<sequence length="368" mass="39800">MSSNYPIYPKLSAIPNDLLTLNDYAEMAVQFMPPEVFEYVDSGAGEELTLHGNHAVFEDYQVYNRVLTDLTHAHTYTKLLGQTFRHPILLAPVAHQGLVHEQAELATAQGADAVDAGLVLSTLATANLEAVAEQTASPKWFQLYFQTDRADTLALVRRAEDAGYTALVVTVDVPINGLRYRVQRAGFTLPLTAQDLDQTAAKPIELSADDSVIFQGMMRTAPQWRDLDWLRRQTSLPILLKGVSHPDDAQRALDSGLQGVVVSNHGGRGLDRVPASLALLPAIRNTLGDDATVLLDGGIRSGADVFISLALGADAVLIGRPQIYALAIAGALGVAHMLKLLRNEFELTMALTGCAGIEDITPSSLFRH</sequence>
<keyword evidence="2 7" id="KW-0285">Flavoprotein</keyword>
<feature type="binding site" evidence="7">
    <location>
        <position position="121"/>
    </location>
    <ligand>
        <name>FMN</name>
        <dbReference type="ChEBI" id="CHEBI:58210"/>
    </ligand>
</feature>
<feature type="binding site" evidence="7">
    <location>
        <position position="144"/>
    </location>
    <ligand>
        <name>glyoxylate</name>
        <dbReference type="ChEBI" id="CHEBI:36655"/>
    </ligand>
</feature>
<name>A0A918VJ65_9GAMM</name>
<dbReference type="PANTHER" id="PTHR10578:SF107">
    <property type="entry name" value="2-HYDROXYACID OXIDASE 1"/>
    <property type="match status" value="1"/>
</dbReference>
<gene>
    <name evidence="9" type="ORF">GCM10008090_06320</name>
</gene>
<evidence type="ECO:0000256" key="6">
    <source>
        <dbReference type="PIRSR" id="PIRSR000138-1"/>
    </source>
</evidence>
<dbReference type="RefSeq" id="WP_189398540.1">
    <property type="nucleotide sequence ID" value="NZ_BMXA01000001.1"/>
</dbReference>
<keyword evidence="4" id="KW-0560">Oxidoreductase</keyword>
<dbReference type="PROSITE" id="PS51349">
    <property type="entry name" value="FMN_HYDROXY_ACID_DH_2"/>
    <property type="match status" value="1"/>
</dbReference>
<dbReference type="AlphaFoldDB" id="A0A918VJ65"/>
<reference evidence="9" key="2">
    <citation type="submission" date="2020-09" db="EMBL/GenBank/DDBJ databases">
        <authorList>
            <person name="Sun Q."/>
            <person name="Kim S."/>
        </authorList>
    </citation>
    <scope>NUCLEOTIDE SEQUENCE</scope>
    <source>
        <strain evidence="9">KCTC 12711</strain>
    </source>
</reference>
<evidence type="ECO:0000259" key="8">
    <source>
        <dbReference type="PROSITE" id="PS51349"/>
    </source>
</evidence>
<evidence type="ECO:0000256" key="7">
    <source>
        <dbReference type="PIRSR" id="PIRSR000138-2"/>
    </source>
</evidence>
<feature type="binding site" evidence="7">
    <location>
        <begin position="92"/>
        <end position="94"/>
    </location>
    <ligand>
        <name>FMN</name>
        <dbReference type="ChEBI" id="CHEBI:58210"/>
    </ligand>
</feature>
<evidence type="ECO:0000313" key="9">
    <source>
        <dbReference type="EMBL" id="GHA00329.1"/>
    </source>
</evidence>
<evidence type="ECO:0000313" key="10">
    <source>
        <dbReference type="Proteomes" id="UP000614811"/>
    </source>
</evidence>
<feature type="binding site" evidence="7">
    <location>
        <begin position="319"/>
        <end position="320"/>
    </location>
    <ligand>
        <name>FMN</name>
        <dbReference type="ChEBI" id="CHEBI:58210"/>
    </ligand>
</feature>
<dbReference type="InterPro" id="IPR013785">
    <property type="entry name" value="Aldolase_TIM"/>
</dbReference>
<evidence type="ECO:0000256" key="3">
    <source>
        <dbReference type="ARBA" id="ARBA00022643"/>
    </source>
</evidence>
<dbReference type="Proteomes" id="UP000614811">
    <property type="component" value="Unassembled WGS sequence"/>
</dbReference>
<feature type="binding site" evidence="7">
    <location>
        <position position="263"/>
    </location>
    <ligand>
        <name>glyoxylate</name>
        <dbReference type="ChEBI" id="CHEBI:36655"/>
    </ligand>
</feature>
<organism evidence="9 10">
    <name type="scientific">Arenicella chitinivorans</name>
    <dbReference type="NCBI Taxonomy" id="1329800"/>
    <lineage>
        <taxon>Bacteria</taxon>
        <taxon>Pseudomonadati</taxon>
        <taxon>Pseudomonadota</taxon>
        <taxon>Gammaproteobacteria</taxon>
        <taxon>Arenicellales</taxon>
        <taxon>Arenicellaceae</taxon>
        <taxon>Arenicella</taxon>
    </lineage>
</organism>
<dbReference type="InterPro" id="IPR037396">
    <property type="entry name" value="FMN_HAD"/>
</dbReference>
<dbReference type="PANTHER" id="PTHR10578">
    <property type="entry name" value="S -2-HYDROXY-ACID OXIDASE-RELATED"/>
    <property type="match status" value="1"/>
</dbReference>
<feature type="binding site" evidence="7">
    <location>
        <position position="265"/>
    </location>
    <ligand>
        <name>glyoxylate</name>
        <dbReference type="ChEBI" id="CHEBI:36655"/>
    </ligand>
</feature>
<keyword evidence="10" id="KW-1185">Reference proteome</keyword>
<feature type="binding site" evidence="7">
    <location>
        <position position="39"/>
    </location>
    <ligand>
        <name>glyoxylate</name>
        <dbReference type="ChEBI" id="CHEBI:36655"/>
    </ligand>
</feature>
<accession>A0A918VJ65</accession>